<dbReference type="EMBL" id="MFIV01000013">
    <property type="protein sequence ID" value="OGF99742.1"/>
    <property type="molecule type" value="Genomic_DNA"/>
</dbReference>
<evidence type="ECO:0000256" key="1">
    <source>
        <dbReference type="ARBA" id="ARBA00009254"/>
    </source>
</evidence>
<evidence type="ECO:0000313" key="6">
    <source>
        <dbReference type="EMBL" id="OGF99742.1"/>
    </source>
</evidence>
<dbReference type="AlphaFoldDB" id="A0A1F5YI57"/>
<dbReference type="InterPro" id="IPR036049">
    <property type="entry name" value="Ribosomal_uL29_sf"/>
</dbReference>
<sequence>MKAHELREMTKADIEHRLGELKEEYFKLSFRNSVHKIDNPMQLRSLRRDIARCFTILKQK</sequence>
<dbReference type="SUPFAM" id="SSF46561">
    <property type="entry name" value="Ribosomal protein L29 (L29p)"/>
    <property type="match status" value="1"/>
</dbReference>
<dbReference type="GO" id="GO:0003735">
    <property type="term" value="F:structural constituent of ribosome"/>
    <property type="evidence" value="ECO:0007669"/>
    <property type="project" value="InterPro"/>
</dbReference>
<accession>A0A1F5YI57</accession>
<dbReference type="Pfam" id="PF00831">
    <property type="entry name" value="Ribosomal_L29"/>
    <property type="match status" value="1"/>
</dbReference>
<organism evidence="6 7">
    <name type="scientific">Candidatus Glassbacteria bacterium GWA2_58_10</name>
    <dbReference type="NCBI Taxonomy" id="1817865"/>
    <lineage>
        <taxon>Bacteria</taxon>
        <taxon>Candidatus Glassiibacteriota</taxon>
    </lineage>
</organism>
<dbReference type="GO" id="GO:0005840">
    <property type="term" value="C:ribosome"/>
    <property type="evidence" value="ECO:0007669"/>
    <property type="project" value="UniProtKB-KW"/>
</dbReference>
<dbReference type="Proteomes" id="UP000176992">
    <property type="component" value="Unassembled WGS sequence"/>
</dbReference>
<dbReference type="GO" id="GO:1990904">
    <property type="term" value="C:ribonucleoprotein complex"/>
    <property type="evidence" value="ECO:0007669"/>
    <property type="project" value="UniProtKB-KW"/>
</dbReference>
<dbReference type="Gene3D" id="1.10.287.310">
    <property type="match status" value="1"/>
</dbReference>
<dbReference type="GO" id="GO:0006412">
    <property type="term" value="P:translation"/>
    <property type="evidence" value="ECO:0007669"/>
    <property type="project" value="UniProtKB-UniRule"/>
</dbReference>
<evidence type="ECO:0000256" key="4">
    <source>
        <dbReference type="ARBA" id="ARBA00035204"/>
    </source>
</evidence>
<evidence type="ECO:0000313" key="7">
    <source>
        <dbReference type="Proteomes" id="UP000176992"/>
    </source>
</evidence>
<gene>
    <name evidence="5" type="primary">rpmC</name>
    <name evidence="6" type="ORF">A2Z86_11085</name>
</gene>
<comment type="similarity">
    <text evidence="1 5">Belongs to the universal ribosomal protein uL29 family.</text>
</comment>
<dbReference type="NCBIfam" id="TIGR00012">
    <property type="entry name" value="L29"/>
    <property type="match status" value="1"/>
</dbReference>
<reference evidence="6 7" key="1">
    <citation type="journal article" date="2016" name="Nat. Commun.">
        <title>Thousands of microbial genomes shed light on interconnected biogeochemical processes in an aquifer system.</title>
        <authorList>
            <person name="Anantharaman K."/>
            <person name="Brown C.T."/>
            <person name="Hug L.A."/>
            <person name="Sharon I."/>
            <person name="Castelle C.J."/>
            <person name="Probst A.J."/>
            <person name="Thomas B.C."/>
            <person name="Singh A."/>
            <person name="Wilkins M.J."/>
            <person name="Karaoz U."/>
            <person name="Brodie E.L."/>
            <person name="Williams K.H."/>
            <person name="Hubbard S.S."/>
            <person name="Banfield J.F."/>
        </authorList>
    </citation>
    <scope>NUCLEOTIDE SEQUENCE [LARGE SCALE GENOMIC DNA]</scope>
</reference>
<dbReference type="InterPro" id="IPR001854">
    <property type="entry name" value="Ribosomal_uL29"/>
</dbReference>
<dbReference type="FunFam" id="1.10.287.310:FF:000001">
    <property type="entry name" value="50S ribosomal protein L29"/>
    <property type="match status" value="1"/>
</dbReference>
<evidence type="ECO:0000256" key="5">
    <source>
        <dbReference type="HAMAP-Rule" id="MF_00374"/>
    </source>
</evidence>
<keyword evidence="3 5" id="KW-0687">Ribonucleoprotein</keyword>
<comment type="caution">
    <text evidence="6">The sequence shown here is derived from an EMBL/GenBank/DDBJ whole genome shotgun (WGS) entry which is preliminary data.</text>
</comment>
<dbReference type="HAMAP" id="MF_00374">
    <property type="entry name" value="Ribosomal_uL29"/>
    <property type="match status" value="1"/>
</dbReference>
<dbReference type="CDD" id="cd00427">
    <property type="entry name" value="Ribosomal_L29_HIP"/>
    <property type="match status" value="1"/>
</dbReference>
<evidence type="ECO:0000256" key="3">
    <source>
        <dbReference type="ARBA" id="ARBA00023274"/>
    </source>
</evidence>
<evidence type="ECO:0000256" key="2">
    <source>
        <dbReference type="ARBA" id="ARBA00022980"/>
    </source>
</evidence>
<protein>
    <recommendedName>
        <fullName evidence="4 5">Large ribosomal subunit protein uL29</fullName>
    </recommendedName>
</protein>
<proteinExistence type="inferred from homology"/>
<keyword evidence="2 5" id="KW-0689">Ribosomal protein</keyword>
<name>A0A1F5YI57_9BACT</name>